<reference evidence="2" key="1">
    <citation type="submission" date="2019-08" db="EMBL/GenBank/DDBJ databases">
        <authorList>
            <person name="Kucharzyk K."/>
            <person name="Murdoch R.W."/>
            <person name="Higgins S."/>
            <person name="Loffler F."/>
        </authorList>
    </citation>
    <scope>NUCLEOTIDE SEQUENCE</scope>
</reference>
<organism evidence="2">
    <name type="scientific">bioreactor metagenome</name>
    <dbReference type="NCBI Taxonomy" id="1076179"/>
    <lineage>
        <taxon>unclassified sequences</taxon>
        <taxon>metagenomes</taxon>
        <taxon>ecological metagenomes</taxon>
    </lineage>
</organism>
<sequence length="82" mass="9517">MKISSTPGAKDGEKTLDQKRIDRISELTCLSRTRDLTAEEAAEREILRCEYRAAIRQSLEEHMENIRVVDEKGEQKKLNKKQ</sequence>
<dbReference type="PANTHER" id="PTHR37300">
    <property type="entry name" value="UPF0291 PROTEIN CBO2609/CLC_2481"/>
    <property type="match status" value="1"/>
</dbReference>
<dbReference type="HAMAP" id="MF_01103">
    <property type="entry name" value="UPF0291"/>
    <property type="match status" value="1"/>
</dbReference>
<dbReference type="EMBL" id="VSSQ01002631">
    <property type="protein sequence ID" value="MPM16536.1"/>
    <property type="molecule type" value="Genomic_DNA"/>
</dbReference>
<proteinExistence type="inferred from homology"/>
<keyword evidence="1" id="KW-0963">Cytoplasm</keyword>
<name>A0A644XK13_9ZZZZ</name>
<dbReference type="AlphaFoldDB" id="A0A644XK13"/>
<gene>
    <name evidence="2" type="ORF">SDC9_62917</name>
</gene>
<comment type="caution">
    <text evidence="2">The sequence shown here is derived from an EMBL/GenBank/DDBJ whole genome shotgun (WGS) entry which is preliminary data.</text>
</comment>
<dbReference type="InterPro" id="IPR009242">
    <property type="entry name" value="DUF896"/>
</dbReference>
<dbReference type="Gene3D" id="1.10.287.540">
    <property type="entry name" value="Helix hairpin bin"/>
    <property type="match status" value="1"/>
</dbReference>
<accession>A0A644XK13</accession>
<evidence type="ECO:0000313" key="2">
    <source>
        <dbReference type="EMBL" id="MPM16536.1"/>
    </source>
</evidence>
<dbReference type="SUPFAM" id="SSF158221">
    <property type="entry name" value="YnzC-like"/>
    <property type="match status" value="1"/>
</dbReference>
<dbReference type="PANTHER" id="PTHR37300:SF1">
    <property type="entry name" value="UPF0291 PROTEIN YNZC"/>
    <property type="match status" value="1"/>
</dbReference>
<dbReference type="Pfam" id="PF05979">
    <property type="entry name" value="DUF896"/>
    <property type="match status" value="1"/>
</dbReference>
<protein>
    <submittedName>
        <fullName evidence="2">Uncharacterized protein</fullName>
    </submittedName>
</protein>
<evidence type="ECO:0000256" key="1">
    <source>
        <dbReference type="ARBA" id="ARBA00022490"/>
    </source>
</evidence>